<gene>
    <name evidence="2" type="ORF">EZS26_001931</name>
</gene>
<protein>
    <recommendedName>
        <fullName evidence="1">Endonuclease/exonuclease/phosphatase domain-containing protein</fullName>
    </recommendedName>
</protein>
<evidence type="ECO:0000313" key="3">
    <source>
        <dbReference type="Proteomes" id="UP000324575"/>
    </source>
</evidence>
<accession>A0A5M8P0L2</accession>
<dbReference type="GO" id="GO:0003824">
    <property type="term" value="F:catalytic activity"/>
    <property type="evidence" value="ECO:0007669"/>
    <property type="project" value="InterPro"/>
</dbReference>
<evidence type="ECO:0000313" key="2">
    <source>
        <dbReference type="EMBL" id="KAA6301928.1"/>
    </source>
</evidence>
<dbReference type="Gene3D" id="3.60.10.10">
    <property type="entry name" value="Endonuclease/exonuclease/phosphatase"/>
    <property type="match status" value="1"/>
</dbReference>
<dbReference type="Pfam" id="PF03372">
    <property type="entry name" value="Exo_endo_phos"/>
    <property type="match status" value="1"/>
</dbReference>
<organism evidence="2 3">
    <name type="scientific">Candidatus Ordinivivax streblomastigis</name>
    <dbReference type="NCBI Taxonomy" id="2540710"/>
    <lineage>
        <taxon>Bacteria</taxon>
        <taxon>Pseudomonadati</taxon>
        <taxon>Bacteroidota</taxon>
        <taxon>Bacteroidia</taxon>
        <taxon>Bacteroidales</taxon>
        <taxon>Candidatus Ordinivivax</taxon>
    </lineage>
</organism>
<name>A0A5M8P0L2_9BACT</name>
<comment type="caution">
    <text evidence="2">The sequence shown here is derived from an EMBL/GenBank/DDBJ whole genome shotgun (WGS) entry which is preliminary data.</text>
</comment>
<evidence type="ECO:0000259" key="1">
    <source>
        <dbReference type="Pfam" id="PF03372"/>
    </source>
</evidence>
<proteinExistence type="predicted"/>
<sequence>MKIANWNIERLEHKPKLDVIVNILKEIRADIVVLTETDSQINLDNYKYCVSTPPIADIAPQYYADTEHRVSIYTNYKPVRQFKTYDRYTTLCIELETEYGNLIVYGTIIGIFGNRHKNFTEDLVKQVADFERLSSINQNLCVAGDFNISFADNYYYTKFGRDELNKSFANNNIKLLTRNRPECIDHIAISQKFVGSSIIEIEEWNYDKALSDHKGICVDVKNIDREQN</sequence>
<reference evidence="2 3" key="1">
    <citation type="submission" date="2019-03" db="EMBL/GenBank/DDBJ databases">
        <title>Single cell metagenomics reveals metabolic interactions within the superorganism composed of flagellate Streblomastix strix and complex community of Bacteroidetes bacteria on its surface.</title>
        <authorList>
            <person name="Treitli S.C."/>
            <person name="Kolisko M."/>
            <person name="Husnik F."/>
            <person name="Keeling P."/>
            <person name="Hampl V."/>
        </authorList>
    </citation>
    <scope>NUCLEOTIDE SEQUENCE [LARGE SCALE GENOMIC DNA]</scope>
    <source>
        <strain evidence="2">St1</strain>
    </source>
</reference>
<dbReference type="Proteomes" id="UP000324575">
    <property type="component" value="Unassembled WGS sequence"/>
</dbReference>
<dbReference type="AlphaFoldDB" id="A0A5M8P0L2"/>
<feature type="domain" description="Endonuclease/exonuclease/phosphatase" evidence="1">
    <location>
        <begin position="5"/>
        <end position="213"/>
    </location>
</feature>
<dbReference type="InterPro" id="IPR005135">
    <property type="entry name" value="Endo/exonuclease/phosphatase"/>
</dbReference>
<dbReference type="SUPFAM" id="SSF56219">
    <property type="entry name" value="DNase I-like"/>
    <property type="match status" value="1"/>
</dbReference>
<dbReference type="EMBL" id="SNRX01000012">
    <property type="protein sequence ID" value="KAA6301928.1"/>
    <property type="molecule type" value="Genomic_DNA"/>
</dbReference>
<dbReference type="InterPro" id="IPR036691">
    <property type="entry name" value="Endo/exonu/phosph_ase_sf"/>
</dbReference>